<evidence type="ECO:0000313" key="2">
    <source>
        <dbReference type="Proteomes" id="UP001501410"/>
    </source>
</evidence>
<keyword evidence="2" id="KW-1185">Reference proteome</keyword>
<accession>A0ABP8N3F2</accession>
<evidence type="ECO:0000313" key="1">
    <source>
        <dbReference type="EMBL" id="GAA4459248.1"/>
    </source>
</evidence>
<reference evidence="2" key="1">
    <citation type="journal article" date="2019" name="Int. J. Syst. Evol. Microbiol.">
        <title>The Global Catalogue of Microorganisms (GCM) 10K type strain sequencing project: providing services to taxonomists for standard genome sequencing and annotation.</title>
        <authorList>
            <consortium name="The Broad Institute Genomics Platform"/>
            <consortium name="The Broad Institute Genome Sequencing Center for Infectious Disease"/>
            <person name="Wu L."/>
            <person name="Ma J."/>
        </authorList>
    </citation>
    <scope>NUCLEOTIDE SEQUENCE [LARGE SCALE GENOMIC DNA]</scope>
    <source>
        <strain evidence="2">JCM 31921</strain>
    </source>
</reference>
<protein>
    <submittedName>
        <fullName evidence="1">Uncharacterized protein</fullName>
    </submittedName>
</protein>
<gene>
    <name evidence="1" type="ORF">GCM10023092_28810</name>
</gene>
<dbReference type="RefSeq" id="WP_344828757.1">
    <property type="nucleotide sequence ID" value="NZ_BAABEZ010000024.1"/>
</dbReference>
<name>A0ABP8N3F2_9BACT</name>
<organism evidence="1 2">
    <name type="scientific">Rurimicrobium arvi</name>
    <dbReference type="NCBI Taxonomy" id="2049916"/>
    <lineage>
        <taxon>Bacteria</taxon>
        <taxon>Pseudomonadati</taxon>
        <taxon>Bacteroidota</taxon>
        <taxon>Chitinophagia</taxon>
        <taxon>Chitinophagales</taxon>
        <taxon>Chitinophagaceae</taxon>
        <taxon>Rurimicrobium</taxon>
    </lineage>
</organism>
<dbReference type="Proteomes" id="UP001501410">
    <property type="component" value="Unassembled WGS sequence"/>
</dbReference>
<comment type="caution">
    <text evidence="1">The sequence shown here is derived from an EMBL/GenBank/DDBJ whole genome shotgun (WGS) entry which is preliminary data.</text>
</comment>
<dbReference type="EMBL" id="BAABEZ010000024">
    <property type="protein sequence ID" value="GAA4459248.1"/>
    <property type="molecule type" value="Genomic_DNA"/>
</dbReference>
<sequence length="113" mass="13407">MIFTYSKAEKIIKFYKHLIGQPFKSSVSELEIINIVIAPEDEAKFEVFIEEMQKTTDNERALSITGYNPNRVIIVLMASHIYAPDIRVNQELDQYLRKNHMKRVYLNPYYFED</sequence>
<proteinExistence type="predicted"/>